<dbReference type="PROSITE" id="PS51257">
    <property type="entry name" value="PROKAR_LIPOPROTEIN"/>
    <property type="match status" value="1"/>
</dbReference>
<reference evidence="2 3" key="1">
    <citation type="journal article" date="2013" name="Extremophiles">
        <title>Genomic analysis of cold-active Colwelliaphage 9A and psychrophilic phage-host interactions.</title>
        <authorList>
            <person name="Colangelo-Lillis J.R."/>
            <person name="Deming J.W."/>
        </authorList>
    </citation>
    <scope>NUCLEOTIDE SEQUENCE [LARGE SCALE GENOMIC DNA]</scope>
    <source>
        <strain evidence="2">9A</strain>
    </source>
</reference>
<sequence length="161" mass="18015">MRKFLIIALMALSVQGCASMNPLSLLKPDKPSIEANVQLAKNAEQEHNALKVENGNTEIKQEAEKISNDTKTEIKADIVNQITNSMTLDQMITFIIMYGAACFCVGVLCPDVPRLYGAIKYVIKDVFYGIIVKPIKGVFDYFRKPDNNNNNNNNNNTEELK</sequence>
<dbReference type="EMBL" id="HQ317390">
    <property type="protein sequence ID" value="AFK66637.1"/>
    <property type="molecule type" value="Genomic_DNA"/>
</dbReference>
<organism evidence="2 3">
    <name type="scientific">Colwellia phage 9A</name>
    <dbReference type="NCBI Taxonomy" id="765765"/>
    <lineage>
        <taxon>Viruses</taxon>
        <taxon>Duplodnaviria</taxon>
        <taxon>Heunggongvirae</taxon>
        <taxon>Uroviricota</taxon>
        <taxon>Caudoviricetes</taxon>
        <taxon>Franklinbayvirus</taxon>
        <taxon>Franklinbayvirus fv9A</taxon>
    </lineage>
</organism>
<protein>
    <recommendedName>
        <fullName evidence="4">Lipoprotein</fullName>
    </recommendedName>
</protein>
<keyword evidence="3" id="KW-1185">Reference proteome</keyword>
<feature type="coiled-coil region" evidence="1">
    <location>
        <begin position="33"/>
        <end position="60"/>
    </location>
</feature>
<dbReference type="KEGG" id="vg:13165458"/>
<keyword evidence="1" id="KW-0175">Coiled coil</keyword>
<name>I3UMC2_9CAUD</name>
<evidence type="ECO:0000313" key="2">
    <source>
        <dbReference type="EMBL" id="AFK66637.1"/>
    </source>
</evidence>
<gene>
    <name evidence="2" type="ORF">COPG_00041</name>
</gene>
<accession>I3UMC2</accession>
<evidence type="ECO:0000313" key="3">
    <source>
        <dbReference type="Proteomes" id="UP000005266"/>
    </source>
</evidence>
<evidence type="ECO:0008006" key="4">
    <source>
        <dbReference type="Google" id="ProtNLM"/>
    </source>
</evidence>
<dbReference type="GeneID" id="13165458"/>
<dbReference type="Proteomes" id="UP000005266">
    <property type="component" value="Segment"/>
</dbReference>
<proteinExistence type="predicted"/>
<evidence type="ECO:0000256" key="1">
    <source>
        <dbReference type="SAM" id="Coils"/>
    </source>
</evidence>
<dbReference type="RefSeq" id="YP_006489227.1">
    <property type="nucleotide sequence ID" value="NC_018088.1"/>
</dbReference>